<proteinExistence type="predicted"/>
<organism evidence="1">
    <name type="scientific">Sulfurimonas autotrophica</name>
    <dbReference type="NCBI Taxonomy" id="202747"/>
    <lineage>
        <taxon>Bacteria</taxon>
        <taxon>Pseudomonadati</taxon>
        <taxon>Campylobacterota</taxon>
        <taxon>Epsilonproteobacteria</taxon>
        <taxon>Campylobacterales</taxon>
        <taxon>Sulfurimonadaceae</taxon>
        <taxon>Sulfurimonas</taxon>
    </lineage>
</organism>
<sequence>KNMNGSDSDIKRLKKYFISRSDKDFWQIYDWFQAYFYKEQPIQAGLYDLNRYARTPWSKEQ</sequence>
<dbReference type="InterPro" id="IPR010706">
    <property type="entry name" value="Fatty_acid_cis-trans_isomerase"/>
</dbReference>
<reference evidence="1" key="1">
    <citation type="journal article" date="2020" name="mSystems">
        <title>Genome- and Community-Level Interaction Insights into Carbon Utilization and Element Cycling Functions of Hydrothermarchaeota in Hydrothermal Sediment.</title>
        <authorList>
            <person name="Zhou Z."/>
            <person name="Liu Y."/>
            <person name="Xu W."/>
            <person name="Pan J."/>
            <person name="Luo Z.H."/>
            <person name="Li M."/>
        </authorList>
    </citation>
    <scope>NUCLEOTIDE SEQUENCE [LARGE SCALE GENOMIC DNA]</scope>
    <source>
        <strain evidence="1">HyVt-507</strain>
    </source>
</reference>
<accession>A0A7C3G8P4</accession>
<dbReference type="EMBL" id="DRNH01000107">
    <property type="protein sequence ID" value="HFB53494.1"/>
    <property type="molecule type" value="Genomic_DNA"/>
</dbReference>
<evidence type="ECO:0000313" key="1">
    <source>
        <dbReference type="EMBL" id="HFB53494.1"/>
    </source>
</evidence>
<comment type="caution">
    <text evidence="1">The sequence shown here is derived from an EMBL/GenBank/DDBJ whole genome shotgun (WGS) entry which is preliminary data.</text>
</comment>
<dbReference type="Proteomes" id="UP000886390">
    <property type="component" value="Unassembled WGS sequence"/>
</dbReference>
<dbReference type="AlphaFoldDB" id="A0A7C3G8P4"/>
<keyword evidence="1" id="KW-0413">Isomerase</keyword>
<protein>
    <submittedName>
        <fullName evidence="1">Peptidylprolyl isomerase</fullName>
    </submittedName>
</protein>
<dbReference type="Pfam" id="PF06934">
    <property type="entry name" value="CTI"/>
    <property type="match status" value="1"/>
</dbReference>
<name>A0A7C3G8P4_9BACT</name>
<feature type="non-terminal residue" evidence="1">
    <location>
        <position position="1"/>
    </location>
</feature>
<dbReference type="GO" id="GO:0016853">
    <property type="term" value="F:isomerase activity"/>
    <property type="evidence" value="ECO:0007669"/>
    <property type="project" value="UniProtKB-KW"/>
</dbReference>
<gene>
    <name evidence="1" type="ORF">ENJ67_02065</name>
</gene>